<evidence type="ECO:0000256" key="2">
    <source>
        <dbReference type="SAM" id="Phobius"/>
    </source>
</evidence>
<reference evidence="4 5" key="1">
    <citation type="submission" date="2024-01" db="EMBL/GenBank/DDBJ databases">
        <title>A draft genome for the cacao thread blight pathogen Marasmiellus scandens.</title>
        <authorList>
            <person name="Baruah I.K."/>
            <person name="Leung J."/>
            <person name="Bukari Y."/>
            <person name="Amoako-Attah I."/>
            <person name="Meinhardt L.W."/>
            <person name="Bailey B.A."/>
            <person name="Cohen S.P."/>
        </authorList>
    </citation>
    <scope>NUCLEOTIDE SEQUENCE [LARGE SCALE GENOMIC DNA]</scope>
    <source>
        <strain evidence="4 5">GH-19</strain>
    </source>
</reference>
<comment type="caution">
    <text evidence="4">The sequence shown here is derived from an EMBL/GenBank/DDBJ whole genome shotgun (WGS) entry which is preliminary data.</text>
</comment>
<feature type="chain" id="PRO_5045908596" evidence="3">
    <location>
        <begin position="27"/>
        <end position="232"/>
    </location>
</feature>
<keyword evidence="2" id="KW-1133">Transmembrane helix</keyword>
<accession>A0ABR1IRT4</accession>
<evidence type="ECO:0000313" key="4">
    <source>
        <dbReference type="EMBL" id="KAK7439334.1"/>
    </source>
</evidence>
<evidence type="ECO:0000313" key="5">
    <source>
        <dbReference type="Proteomes" id="UP001498398"/>
    </source>
</evidence>
<feature type="transmembrane region" description="Helical" evidence="2">
    <location>
        <begin position="123"/>
        <end position="149"/>
    </location>
</feature>
<keyword evidence="3" id="KW-0732">Signal</keyword>
<dbReference type="EMBL" id="JBANRG010000073">
    <property type="protein sequence ID" value="KAK7439334.1"/>
    <property type="molecule type" value="Genomic_DNA"/>
</dbReference>
<gene>
    <name evidence="4" type="ORF">VKT23_017560</name>
</gene>
<sequence>MAGTVSRLCQMRLFLLSFLFISSAAALPLLKAGGRDYSSGSKSCWDEGCSRSPVLAEKVDGSIRSIFDAFLGHTTVQSLTSFFASAPDAVNTSSAQPDLPSIKLSLPFQRRADHTSDAPFSKVLIVIGSIAGGLALVLGVLWLVAYLIGRQSEKGTKRKLKSKVPSEAPFEPTMESYSNVEARSPISSGFRLPLAHDPFADHNAVGNDIEIGTLDVPRSPRPRSPRPASPPV</sequence>
<feature type="region of interest" description="Disordered" evidence="1">
    <location>
        <begin position="210"/>
        <end position="232"/>
    </location>
</feature>
<keyword evidence="2" id="KW-0472">Membrane</keyword>
<keyword evidence="2" id="KW-0812">Transmembrane</keyword>
<evidence type="ECO:0000256" key="1">
    <source>
        <dbReference type="SAM" id="MobiDB-lite"/>
    </source>
</evidence>
<organism evidence="4 5">
    <name type="scientific">Marasmiellus scandens</name>
    <dbReference type="NCBI Taxonomy" id="2682957"/>
    <lineage>
        <taxon>Eukaryota</taxon>
        <taxon>Fungi</taxon>
        <taxon>Dikarya</taxon>
        <taxon>Basidiomycota</taxon>
        <taxon>Agaricomycotina</taxon>
        <taxon>Agaricomycetes</taxon>
        <taxon>Agaricomycetidae</taxon>
        <taxon>Agaricales</taxon>
        <taxon>Marasmiineae</taxon>
        <taxon>Omphalotaceae</taxon>
        <taxon>Marasmiellus</taxon>
    </lineage>
</organism>
<feature type="signal peptide" evidence="3">
    <location>
        <begin position="1"/>
        <end position="26"/>
    </location>
</feature>
<proteinExistence type="predicted"/>
<keyword evidence="5" id="KW-1185">Reference proteome</keyword>
<dbReference type="Proteomes" id="UP001498398">
    <property type="component" value="Unassembled WGS sequence"/>
</dbReference>
<evidence type="ECO:0000256" key="3">
    <source>
        <dbReference type="SAM" id="SignalP"/>
    </source>
</evidence>
<protein>
    <submittedName>
        <fullName evidence="4">Uncharacterized protein</fullName>
    </submittedName>
</protein>
<name>A0ABR1IRT4_9AGAR</name>